<accession>A0A839DTL5</accession>
<proteinExistence type="predicted"/>
<protein>
    <submittedName>
        <fullName evidence="1">Uncharacterized protein</fullName>
    </submittedName>
</protein>
<evidence type="ECO:0000313" key="2">
    <source>
        <dbReference type="Proteomes" id="UP000569329"/>
    </source>
</evidence>
<organism evidence="1 2">
    <name type="scientific">Halosaccharopolyspora lacisalsi</name>
    <dbReference type="NCBI Taxonomy" id="1000566"/>
    <lineage>
        <taxon>Bacteria</taxon>
        <taxon>Bacillati</taxon>
        <taxon>Actinomycetota</taxon>
        <taxon>Actinomycetes</taxon>
        <taxon>Pseudonocardiales</taxon>
        <taxon>Pseudonocardiaceae</taxon>
        <taxon>Halosaccharopolyspora</taxon>
    </lineage>
</organism>
<dbReference type="AlphaFoldDB" id="A0A839DTL5"/>
<name>A0A839DTL5_9PSEU</name>
<dbReference type="Proteomes" id="UP000569329">
    <property type="component" value="Unassembled WGS sequence"/>
</dbReference>
<evidence type="ECO:0000313" key="1">
    <source>
        <dbReference type="EMBL" id="MBA8825312.1"/>
    </source>
</evidence>
<gene>
    <name evidence="1" type="ORF">FHX42_002663</name>
</gene>
<comment type="caution">
    <text evidence="1">The sequence shown here is derived from an EMBL/GenBank/DDBJ whole genome shotgun (WGS) entry which is preliminary data.</text>
</comment>
<dbReference type="EMBL" id="JACGWZ010000003">
    <property type="protein sequence ID" value="MBA8825312.1"/>
    <property type="molecule type" value="Genomic_DNA"/>
</dbReference>
<dbReference type="RefSeq" id="WP_182544514.1">
    <property type="nucleotide sequence ID" value="NZ_JACGWZ010000003.1"/>
</dbReference>
<reference evidence="1 2" key="1">
    <citation type="submission" date="2020-07" db="EMBL/GenBank/DDBJ databases">
        <title>Sequencing the genomes of 1000 actinobacteria strains.</title>
        <authorList>
            <person name="Klenk H.-P."/>
        </authorList>
    </citation>
    <scope>NUCLEOTIDE SEQUENCE [LARGE SCALE GENOMIC DNA]</scope>
    <source>
        <strain evidence="1 2">DSM 45975</strain>
    </source>
</reference>
<sequence length="188" mass="20767">MSTYVVFTPDDQYDRDHASDGESRYGAYLRRNLASFLDIDDWPTGDPLEFAAAAWRVAQSPVMSPAYVTAHPRVLSTSVGWDFEHCLAITVEVASGVPREVARGLRGSWTGWREGDPWFDEEANDRPVASSVLKFRVPMPEDGLPEPAYRAASEPDTEVAKEAVEIVCGRLNAALGGAFSRFDRKEVA</sequence>
<keyword evidence="2" id="KW-1185">Reference proteome</keyword>